<evidence type="ECO:0000256" key="13">
    <source>
        <dbReference type="ARBA" id="ARBA00023204"/>
    </source>
</evidence>
<dbReference type="SUPFAM" id="SSF52540">
    <property type="entry name" value="P-loop containing nucleoside triphosphate hydrolases"/>
    <property type="match status" value="2"/>
</dbReference>
<keyword evidence="3" id="KW-0479">Metal-binding</keyword>
<keyword evidence="11" id="KW-0267">Excision nuclease</keyword>
<dbReference type="GO" id="GO:0005737">
    <property type="term" value="C:cytoplasm"/>
    <property type="evidence" value="ECO:0007669"/>
    <property type="project" value="UniProtKB-SubCell"/>
</dbReference>
<keyword evidence="6" id="KW-0227">DNA damage</keyword>
<dbReference type="RefSeq" id="WP_102697233.1">
    <property type="nucleotide sequence ID" value="NZ_PNGJ01000004.1"/>
</dbReference>
<dbReference type="Gene3D" id="3.30.1490.20">
    <property type="entry name" value="ATP-grasp fold, A domain"/>
    <property type="match status" value="1"/>
</dbReference>
<dbReference type="GO" id="GO:0003677">
    <property type="term" value="F:DNA binding"/>
    <property type="evidence" value="ECO:0007669"/>
    <property type="project" value="UniProtKB-KW"/>
</dbReference>
<dbReference type="PANTHER" id="PTHR43152">
    <property type="entry name" value="UVRABC SYSTEM PROTEIN A"/>
    <property type="match status" value="1"/>
</dbReference>
<dbReference type="Pfam" id="PF17755">
    <property type="entry name" value="UvrA_DNA-bind"/>
    <property type="match status" value="1"/>
</dbReference>
<dbReference type="GO" id="GO:0004518">
    <property type="term" value="F:nuclease activity"/>
    <property type="evidence" value="ECO:0007669"/>
    <property type="project" value="UniProtKB-KW"/>
</dbReference>
<evidence type="ECO:0000313" key="18">
    <source>
        <dbReference type="EMBL" id="PMC24324.1"/>
    </source>
</evidence>
<evidence type="ECO:0000256" key="7">
    <source>
        <dbReference type="ARBA" id="ARBA00022769"/>
    </source>
</evidence>
<organism evidence="18 19">
    <name type="scientific">Hoylesella buccalis</name>
    <dbReference type="NCBI Taxonomy" id="28127"/>
    <lineage>
        <taxon>Bacteria</taxon>
        <taxon>Pseudomonadati</taxon>
        <taxon>Bacteroidota</taxon>
        <taxon>Bacteroidia</taxon>
        <taxon>Bacteroidales</taxon>
        <taxon>Prevotellaceae</taxon>
        <taxon>Hoylesella</taxon>
    </lineage>
</organism>
<dbReference type="PANTHER" id="PTHR43152:SF3">
    <property type="entry name" value="UVRABC SYSTEM PROTEIN A"/>
    <property type="match status" value="1"/>
</dbReference>
<dbReference type="GO" id="GO:0016887">
    <property type="term" value="F:ATP hydrolysis activity"/>
    <property type="evidence" value="ECO:0007669"/>
    <property type="project" value="InterPro"/>
</dbReference>
<evidence type="ECO:0000256" key="8">
    <source>
        <dbReference type="ARBA" id="ARBA00022771"/>
    </source>
</evidence>
<evidence type="ECO:0000256" key="16">
    <source>
        <dbReference type="ARBA" id="ARBA00042156"/>
    </source>
</evidence>
<evidence type="ECO:0000256" key="9">
    <source>
        <dbReference type="ARBA" id="ARBA00022833"/>
    </source>
</evidence>
<dbReference type="PROSITE" id="PS50893">
    <property type="entry name" value="ABC_TRANSPORTER_2"/>
    <property type="match status" value="1"/>
</dbReference>
<dbReference type="InterPro" id="IPR041102">
    <property type="entry name" value="UvrA_inter"/>
</dbReference>
<dbReference type="GO" id="GO:0008270">
    <property type="term" value="F:zinc ion binding"/>
    <property type="evidence" value="ECO:0007669"/>
    <property type="project" value="UniProtKB-KW"/>
</dbReference>
<keyword evidence="10" id="KW-0067">ATP-binding</keyword>
<dbReference type="InterPro" id="IPR003439">
    <property type="entry name" value="ABC_transporter-like_ATP-bd"/>
</dbReference>
<evidence type="ECO:0000256" key="4">
    <source>
        <dbReference type="ARBA" id="ARBA00022737"/>
    </source>
</evidence>
<comment type="similarity">
    <text evidence="14">Belongs to the ABC transporter superfamily. UvrA family.</text>
</comment>
<evidence type="ECO:0000256" key="2">
    <source>
        <dbReference type="ARBA" id="ARBA00022490"/>
    </source>
</evidence>
<evidence type="ECO:0000256" key="10">
    <source>
        <dbReference type="ARBA" id="ARBA00022840"/>
    </source>
</evidence>
<evidence type="ECO:0000256" key="6">
    <source>
        <dbReference type="ARBA" id="ARBA00022763"/>
    </source>
</evidence>
<name>A0A2N6QR58_9BACT</name>
<feature type="domain" description="ABC transporter" evidence="17">
    <location>
        <begin position="604"/>
        <end position="937"/>
    </location>
</feature>
<evidence type="ECO:0000256" key="5">
    <source>
        <dbReference type="ARBA" id="ARBA00022741"/>
    </source>
</evidence>
<protein>
    <recommendedName>
        <fullName evidence="15">UvrABC system protein A</fullName>
    </recommendedName>
    <alternativeName>
        <fullName evidence="16">Excinuclease ABC subunit A</fullName>
    </alternativeName>
</protein>
<dbReference type="GO" id="GO:0005524">
    <property type="term" value="F:ATP binding"/>
    <property type="evidence" value="ECO:0007669"/>
    <property type="project" value="UniProtKB-KW"/>
</dbReference>
<accession>A0A2N6QR58</accession>
<dbReference type="GO" id="GO:0006289">
    <property type="term" value="P:nucleotide-excision repair"/>
    <property type="evidence" value="ECO:0007669"/>
    <property type="project" value="InterPro"/>
</dbReference>
<evidence type="ECO:0000256" key="14">
    <source>
        <dbReference type="ARBA" id="ARBA00038000"/>
    </source>
</evidence>
<dbReference type="AlphaFoldDB" id="A0A2N6QR58"/>
<sequence length="941" mass="106021">MNEYIEIKGARVNNLKNISINIPRNQFIVIAGLSGSGKSSLAFDTLYAEGQRRYVESLSSYARQFLGRMSKPECDFIKGLPPAIAIEQKVISRNPRSTVGTSTEIYEYLRLLFARIGKTYSPISGEEVKKHSTDDIVNCTQQYSKGTKFAILAPLHLIEGRTLEKQLEMEIQEGYTRLWFKNDFVRIDDFLADKEALEKAKIDEIFLLIDRLSVDDAKDVISRLIDSAETAFYEGRGECRLVFFPSNITYEFSMRYEADGMTFEEPNDNMFSFNSPLGACPTCEGFGSIIGIDEKLVIPNSTLSVYDGCVQCWHGEKMGQWKEEFCRRAKRDDFPIFKPYLELTRKEKDMLWHGLPSDIHEDEHDRVSIDAFFQMVKENQYKIQYRVMMSRYRGRTTCPTCHGTRLKREASWVKINGMSITDLVEMSITNLHTWFKQLALDDHDAEIGKRLLTEINNRLQFLIDVGLGYLTLNRQSNTLSGGESQRINLTTSLGSSLVGSLYILDEPSIGLHSRDTKRLIGVLKKLQALGNTVIVVEHDKEIMQAADTLIDVGPNAGRLGGEIVFNGSIKDIDRNKEQFAQQFSRSHTIQYLTGKETIDKPSSRRSWNMAIELKGARQNNLKGIDVKFPLNVLDVVTGVSGSGKSTLVKGILYPALKRHLNEVADQPGEYISLEGDWKRIEHVEFVDQNPIGKSTRSNAATYVKAYDAIRQLFAEQPLAKQMGFSPQYFSFNTEGGRCEECKGAGTITVEMQFMADLELECEACHGQRFKKDILDVRVDGKNINDVLNMTVTEALEFFNRLNEKTVVSRLQPLDDVGLGYIKLGQSSSTLSGGENQRVKLAYFIGREKQEPTLFIFDEPTTGLHYLDIKRLLSAFDALIERGHSIIVIEHNLDVINYADYVIDLGPDGGDKGGSLVVAGTPEEVANCKASLTGQYLKAEQS</sequence>
<reference evidence="18 19" key="1">
    <citation type="submission" date="2017-09" db="EMBL/GenBank/DDBJ databases">
        <title>Bacterial strain isolated from the female urinary microbiota.</title>
        <authorList>
            <person name="Thomas-White K."/>
            <person name="Kumar N."/>
            <person name="Forster S."/>
            <person name="Putonti C."/>
            <person name="Lawley T."/>
            <person name="Wolfe A.J."/>
        </authorList>
    </citation>
    <scope>NUCLEOTIDE SEQUENCE [LARGE SCALE GENOMIC DNA]</scope>
    <source>
        <strain evidence="18 19">UMB0536</strain>
    </source>
</reference>
<keyword evidence="12" id="KW-0238">DNA-binding</keyword>
<dbReference type="Pfam" id="PF17760">
    <property type="entry name" value="UvrA_inter"/>
    <property type="match status" value="1"/>
</dbReference>
<evidence type="ECO:0000313" key="19">
    <source>
        <dbReference type="Proteomes" id="UP000235564"/>
    </source>
</evidence>
<keyword evidence="5" id="KW-0547">Nucleotide-binding</keyword>
<gene>
    <name evidence="18" type="primary">uvrA</name>
    <name evidence="18" type="ORF">CJ231_06305</name>
</gene>
<dbReference type="Gene3D" id="1.20.1580.10">
    <property type="entry name" value="ABC transporter ATPase like domain"/>
    <property type="match status" value="2"/>
</dbReference>
<dbReference type="Proteomes" id="UP000235564">
    <property type="component" value="Unassembled WGS sequence"/>
</dbReference>
<dbReference type="GO" id="GO:0009380">
    <property type="term" value="C:excinuclease repair complex"/>
    <property type="evidence" value="ECO:0007669"/>
    <property type="project" value="InterPro"/>
</dbReference>
<evidence type="ECO:0000256" key="11">
    <source>
        <dbReference type="ARBA" id="ARBA00022881"/>
    </source>
</evidence>
<evidence type="ECO:0000256" key="15">
    <source>
        <dbReference type="ARBA" id="ARBA00039316"/>
    </source>
</evidence>
<dbReference type="Gene3D" id="1.10.8.280">
    <property type="entry name" value="ABC transporter ATPase domain-like"/>
    <property type="match status" value="1"/>
</dbReference>
<evidence type="ECO:0000256" key="12">
    <source>
        <dbReference type="ARBA" id="ARBA00023125"/>
    </source>
</evidence>
<dbReference type="InterPro" id="IPR013815">
    <property type="entry name" value="ATP_grasp_subdomain_1"/>
</dbReference>
<keyword evidence="2" id="KW-0963">Cytoplasm</keyword>
<dbReference type="Gene3D" id="3.40.50.300">
    <property type="entry name" value="P-loop containing nucleotide triphosphate hydrolases"/>
    <property type="match status" value="2"/>
</dbReference>
<evidence type="ECO:0000259" key="17">
    <source>
        <dbReference type="PROSITE" id="PS50893"/>
    </source>
</evidence>
<dbReference type="OrthoDB" id="9809851at2"/>
<comment type="subcellular location">
    <subcellularLocation>
        <location evidence="1">Cytoplasm</location>
    </subcellularLocation>
</comment>
<keyword evidence="9" id="KW-0862">Zinc</keyword>
<keyword evidence="8" id="KW-0863">Zinc-finger</keyword>
<keyword evidence="4" id="KW-0677">Repeat</keyword>
<keyword evidence="13" id="KW-0234">DNA repair</keyword>
<dbReference type="InterPro" id="IPR041552">
    <property type="entry name" value="UvrA_DNA-bd"/>
</dbReference>
<keyword evidence="7" id="KW-0228">DNA excision</keyword>
<evidence type="ECO:0000256" key="1">
    <source>
        <dbReference type="ARBA" id="ARBA00004496"/>
    </source>
</evidence>
<dbReference type="EMBL" id="PNGJ01000004">
    <property type="protein sequence ID" value="PMC24324.1"/>
    <property type="molecule type" value="Genomic_DNA"/>
</dbReference>
<comment type="caution">
    <text evidence="18">The sequence shown here is derived from an EMBL/GenBank/DDBJ whole genome shotgun (WGS) entry which is preliminary data.</text>
</comment>
<dbReference type="InterPro" id="IPR027417">
    <property type="entry name" value="P-loop_NTPase"/>
</dbReference>
<proteinExistence type="inferred from homology"/>
<dbReference type="InterPro" id="IPR004602">
    <property type="entry name" value="UvrA"/>
</dbReference>
<dbReference type="NCBIfam" id="TIGR00630">
    <property type="entry name" value="uvra"/>
    <property type="match status" value="1"/>
</dbReference>
<evidence type="ECO:0000256" key="3">
    <source>
        <dbReference type="ARBA" id="ARBA00022723"/>
    </source>
</evidence>